<dbReference type="Proteomes" id="UP000595197">
    <property type="component" value="Plasmid pTT6-1"/>
</dbReference>
<geneLocation type="plasmid" evidence="2 3">
    <name>pTT6-1</name>
</geneLocation>
<evidence type="ECO:0000259" key="1">
    <source>
        <dbReference type="PROSITE" id="PS50532"/>
    </source>
</evidence>
<gene>
    <name evidence="2" type="ORF">IGS68_29025</name>
</gene>
<keyword evidence="3" id="KW-1185">Reference proteome</keyword>
<protein>
    <submittedName>
        <fullName evidence="2">Transposase</fullName>
    </submittedName>
</protein>
<feature type="domain" description="HTH IS408-type" evidence="1">
    <location>
        <begin position="4"/>
        <end position="83"/>
    </location>
</feature>
<reference evidence="2" key="1">
    <citation type="submission" date="2021-02" db="EMBL/GenBank/DDBJ databases">
        <title>Skermanella TT6 skin isolate.</title>
        <authorList>
            <person name="Lee K."/>
            <person name="Ganzorig M."/>
        </authorList>
    </citation>
    <scope>NUCLEOTIDE SEQUENCE</scope>
    <source>
        <strain evidence="2">TT6</strain>
    </source>
</reference>
<dbReference type="PROSITE" id="PS50532">
    <property type="entry name" value="HTH_IS408"/>
    <property type="match status" value="1"/>
</dbReference>
<dbReference type="EMBL" id="CP067421">
    <property type="protein sequence ID" value="QQP93179.1"/>
    <property type="molecule type" value="Genomic_DNA"/>
</dbReference>
<sequence length="180" mass="20147">MRRVKELLRLAHELGYSKRQIAQSIRMPKTTVGDYLARADAAGLRYADVAGMSEEAVEALLFQRAAPPEQRPMPDWAWVSAELGKRGVTLMLVWEEYRQQHRDGYSYSQFRRHFLDHTSAGAEPRMRREHAPGAACEVDYAGMTLTISTAEGPRQGTWSVSPADSGHGVLSWSMPERSAG</sequence>
<name>A0ABX7BFK7_9PROT</name>
<proteinExistence type="predicted"/>
<dbReference type="RefSeq" id="WP_201082602.1">
    <property type="nucleotide sequence ID" value="NZ_CP067421.1"/>
</dbReference>
<evidence type="ECO:0000313" key="2">
    <source>
        <dbReference type="EMBL" id="QQP93179.1"/>
    </source>
</evidence>
<accession>A0ABX7BFK7</accession>
<keyword evidence="2" id="KW-0614">Plasmid</keyword>
<dbReference type="InterPro" id="IPR017895">
    <property type="entry name" value="HTH_IS408/IS1162_type"/>
</dbReference>
<evidence type="ECO:0000313" key="3">
    <source>
        <dbReference type="Proteomes" id="UP000595197"/>
    </source>
</evidence>
<organism evidence="2 3">
    <name type="scientific">Skermanella cutis</name>
    <dbReference type="NCBI Taxonomy" id="2775420"/>
    <lineage>
        <taxon>Bacteria</taxon>
        <taxon>Pseudomonadati</taxon>
        <taxon>Pseudomonadota</taxon>
        <taxon>Alphaproteobacteria</taxon>
        <taxon>Rhodospirillales</taxon>
        <taxon>Azospirillaceae</taxon>
        <taxon>Skermanella</taxon>
    </lineage>
</organism>